<organism evidence="8 9">
    <name type="scientific">Kushneria aurantia</name>
    <dbReference type="NCBI Taxonomy" id="504092"/>
    <lineage>
        <taxon>Bacteria</taxon>
        <taxon>Pseudomonadati</taxon>
        <taxon>Pseudomonadota</taxon>
        <taxon>Gammaproteobacteria</taxon>
        <taxon>Oceanospirillales</taxon>
        <taxon>Halomonadaceae</taxon>
        <taxon>Kushneria</taxon>
    </lineage>
</organism>
<dbReference type="Pfam" id="PF01554">
    <property type="entry name" value="MatE"/>
    <property type="match status" value="2"/>
</dbReference>
<evidence type="ECO:0000256" key="1">
    <source>
        <dbReference type="ARBA" id="ARBA00004141"/>
    </source>
</evidence>
<accession>A0ABV6G7W2</accession>
<keyword evidence="9" id="KW-1185">Reference proteome</keyword>
<keyword evidence="4 7" id="KW-0812">Transmembrane</keyword>
<dbReference type="InterPro" id="IPR050222">
    <property type="entry name" value="MATE_MdtK"/>
</dbReference>
<sequence>MPDTPAPALRQRLADVWRLSWPIILSNASVPLLGLVDTAVVGHLPDARYLAAVTLGATLFSFLFWGFGFLRMGTTGLTSQAFGRDDHQRMRDLLSQALVIGLALGAIIIALSTQLIDFGLWLLNPESARTAELAHHYAAVRILSAPAVLMNYAIIGWFLGRQNARETLLLLLISNLINIVLDLLFVVGLGWGVRGVAAASLVGDYTALVVGAALVRRTLKTLDGHFDSTPLRRLSAWSEMFRVNRHLFVRTLGLLFAMAFFTAQGARMGDQVLAANAILMQLVMMVSYGLDGFANAAEALTGRAAGRRDWRDFAVSVRACTLFSLLTAVAAALAFALFGPWLIARLTDIEAVRTLANAYLGWLAIMPLIAVWSYLLDGVFIGTTDTRAMRDTILLALAFYLPTWWLTRSLDNHGLWLAFTVFTLVRSASLGAVYLARRRRRWTDRPGTTG</sequence>
<feature type="transmembrane region" description="Helical" evidence="7">
    <location>
        <begin position="197"/>
        <end position="215"/>
    </location>
</feature>
<dbReference type="PANTHER" id="PTHR43298:SF2">
    <property type="entry name" value="FMN_FAD EXPORTER YEEO-RELATED"/>
    <property type="match status" value="1"/>
</dbReference>
<feature type="transmembrane region" description="Helical" evidence="7">
    <location>
        <begin position="93"/>
        <end position="116"/>
    </location>
</feature>
<evidence type="ECO:0000313" key="8">
    <source>
        <dbReference type="EMBL" id="MFC0269578.1"/>
    </source>
</evidence>
<evidence type="ECO:0000256" key="3">
    <source>
        <dbReference type="ARBA" id="ARBA00022448"/>
    </source>
</evidence>
<evidence type="ECO:0000256" key="4">
    <source>
        <dbReference type="ARBA" id="ARBA00022692"/>
    </source>
</evidence>
<evidence type="ECO:0000313" key="9">
    <source>
        <dbReference type="Proteomes" id="UP001589814"/>
    </source>
</evidence>
<proteinExistence type="inferred from homology"/>
<keyword evidence="6 7" id="KW-0472">Membrane</keyword>
<evidence type="ECO:0000256" key="7">
    <source>
        <dbReference type="SAM" id="Phobius"/>
    </source>
</evidence>
<feature type="transmembrane region" description="Helical" evidence="7">
    <location>
        <begin position="247"/>
        <end position="266"/>
    </location>
</feature>
<dbReference type="PANTHER" id="PTHR43298">
    <property type="entry name" value="MULTIDRUG RESISTANCE PROTEIN NORM-RELATED"/>
    <property type="match status" value="1"/>
</dbReference>
<feature type="transmembrane region" description="Helical" evidence="7">
    <location>
        <begin position="21"/>
        <end position="43"/>
    </location>
</feature>
<comment type="subcellular location">
    <subcellularLocation>
        <location evidence="1">Membrane</location>
        <topology evidence="1">Multi-pass membrane protein</topology>
    </subcellularLocation>
</comment>
<dbReference type="RefSeq" id="WP_019951214.1">
    <property type="nucleotide sequence ID" value="NZ_JBHLVX010000060.1"/>
</dbReference>
<feature type="transmembrane region" description="Helical" evidence="7">
    <location>
        <begin position="388"/>
        <end position="407"/>
    </location>
</feature>
<protein>
    <submittedName>
        <fullName evidence="8">MATE family efflux transporter</fullName>
    </submittedName>
</protein>
<evidence type="ECO:0000256" key="2">
    <source>
        <dbReference type="ARBA" id="ARBA00010199"/>
    </source>
</evidence>
<keyword evidence="5 7" id="KW-1133">Transmembrane helix</keyword>
<keyword evidence="3" id="KW-0813">Transport</keyword>
<feature type="transmembrane region" description="Helical" evidence="7">
    <location>
        <begin position="49"/>
        <end position="72"/>
    </location>
</feature>
<feature type="transmembrane region" description="Helical" evidence="7">
    <location>
        <begin position="358"/>
        <end position="376"/>
    </location>
</feature>
<feature type="transmembrane region" description="Helical" evidence="7">
    <location>
        <begin position="136"/>
        <end position="159"/>
    </location>
</feature>
<dbReference type="EMBL" id="JBHLVX010000060">
    <property type="protein sequence ID" value="MFC0269578.1"/>
    <property type="molecule type" value="Genomic_DNA"/>
</dbReference>
<dbReference type="NCBIfam" id="TIGR00797">
    <property type="entry name" value="matE"/>
    <property type="match status" value="1"/>
</dbReference>
<feature type="transmembrane region" description="Helical" evidence="7">
    <location>
        <begin position="272"/>
        <end position="294"/>
    </location>
</feature>
<comment type="caution">
    <text evidence="8">The sequence shown here is derived from an EMBL/GenBank/DDBJ whole genome shotgun (WGS) entry which is preliminary data.</text>
</comment>
<feature type="transmembrane region" description="Helical" evidence="7">
    <location>
        <begin position="168"/>
        <end position="191"/>
    </location>
</feature>
<feature type="transmembrane region" description="Helical" evidence="7">
    <location>
        <begin position="413"/>
        <end position="436"/>
    </location>
</feature>
<reference evidence="8 9" key="1">
    <citation type="submission" date="2024-09" db="EMBL/GenBank/DDBJ databases">
        <authorList>
            <person name="Sun Q."/>
            <person name="Mori K."/>
        </authorList>
    </citation>
    <scope>NUCLEOTIDE SEQUENCE [LARGE SCALE GENOMIC DNA]</scope>
    <source>
        <strain evidence="8 9">CCM 7415</strain>
    </source>
</reference>
<dbReference type="InterPro" id="IPR002528">
    <property type="entry name" value="MATE_fam"/>
</dbReference>
<dbReference type="InterPro" id="IPR044644">
    <property type="entry name" value="DinF-like"/>
</dbReference>
<name>A0ABV6G7W2_9GAMM</name>
<gene>
    <name evidence="8" type="ORF">ACFFHW_16545</name>
</gene>
<dbReference type="Proteomes" id="UP001589814">
    <property type="component" value="Unassembled WGS sequence"/>
</dbReference>
<dbReference type="CDD" id="cd13136">
    <property type="entry name" value="MATE_DinF_like"/>
    <property type="match status" value="1"/>
</dbReference>
<comment type="similarity">
    <text evidence="2">Belongs to the multi antimicrobial extrusion (MATE) (TC 2.A.66.1) family.</text>
</comment>
<evidence type="ECO:0000256" key="6">
    <source>
        <dbReference type="ARBA" id="ARBA00023136"/>
    </source>
</evidence>
<feature type="transmembrane region" description="Helical" evidence="7">
    <location>
        <begin position="315"/>
        <end position="338"/>
    </location>
</feature>
<evidence type="ECO:0000256" key="5">
    <source>
        <dbReference type="ARBA" id="ARBA00022989"/>
    </source>
</evidence>